<evidence type="ECO:0000259" key="1">
    <source>
        <dbReference type="Pfam" id="PF17921"/>
    </source>
</evidence>
<feature type="domain" description="Integrase zinc-binding" evidence="1">
    <location>
        <begin position="121"/>
        <end position="170"/>
    </location>
</feature>
<sequence length="251" mass="28807">MEELLPLTSSLFLQDLKQTGVPDLDLVDSSKLNIRLKHCGTVRKELRSREYSFHRFPCKIAHGDKRKQLKDEDLRKIIHCFENDDKDVNHANWLERGYLTNQGVLYRNSHDSESEEARLVVPCQDRDKILKEHHDSPNAAHYGSDGTYQTAAKRHFWIGMRKFTTNYVKTVLIVADKSLKPKTCWVATNSSVSTKIRNHSALSQKAKIRKSGSSLLKTLPLAGQNFLPCQMQLRESVQLAYGKSFPQIWVT</sequence>
<dbReference type="FunFam" id="1.10.340.70:FF:000001">
    <property type="entry name" value="Retrovirus-related Pol polyprotein from transposon gypsy-like Protein"/>
    <property type="match status" value="1"/>
</dbReference>
<evidence type="ECO:0000313" key="3">
    <source>
        <dbReference type="Proteomes" id="UP000499080"/>
    </source>
</evidence>
<protein>
    <recommendedName>
        <fullName evidence="1">Integrase zinc-binding domain-containing protein</fullName>
    </recommendedName>
</protein>
<keyword evidence="3" id="KW-1185">Reference proteome</keyword>
<reference evidence="2 3" key="1">
    <citation type="journal article" date="2019" name="Sci. Rep.">
        <title>Orb-weaving spider Araneus ventricosus genome elucidates the spidroin gene catalogue.</title>
        <authorList>
            <person name="Kono N."/>
            <person name="Nakamura H."/>
            <person name="Ohtoshi R."/>
            <person name="Moran D.A.P."/>
            <person name="Shinohara A."/>
            <person name="Yoshida Y."/>
            <person name="Fujiwara M."/>
            <person name="Mori M."/>
            <person name="Tomita M."/>
            <person name="Arakawa K."/>
        </authorList>
    </citation>
    <scope>NUCLEOTIDE SEQUENCE [LARGE SCALE GENOMIC DNA]</scope>
</reference>
<dbReference type="Pfam" id="PF17921">
    <property type="entry name" value="Integrase_H2C2"/>
    <property type="match status" value="1"/>
</dbReference>
<name>A0A4Y2MB10_ARAVE</name>
<comment type="caution">
    <text evidence="2">The sequence shown here is derived from an EMBL/GenBank/DDBJ whole genome shotgun (WGS) entry which is preliminary data.</text>
</comment>
<dbReference type="Gene3D" id="1.10.340.70">
    <property type="match status" value="1"/>
</dbReference>
<accession>A0A4Y2MB10</accession>
<organism evidence="2 3">
    <name type="scientific">Araneus ventricosus</name>
    <name type="common">Orbweaver spider</name>
    <name type="synonym">Epeira ventricosa</name>
    <dbReference type="NCBI Taxonomy" id="182803"/>
    <lineage>
        <taxon>Eukaryota</taxon>
        <taxon>Metazoa</taxon>
        <taxon>Ecdysozoa</taxon>
        <taxon>Arthropoda</taxon>
        <taxon>Chelicerata</taxon>
        <taxon>Arachnida</taxon>
        <taxon>Araneae</taxon>
        <taxon>Araneomorphae</taxon>
        <taxon>Entelegynae</taxon>
        <taxon>Araneoidea</taxon>
        <taxon>Araneidae</taxon>
        <taxon>Araneus</taxon>
    </lineage>
</organism>
<evidence type="ECO:0000313" key="2">
    <source>
        <dbReference type="EMBL" id="GBN22896.1"/>
    </source>
</evidence>
<gene>
    <name evidence="2" type="ORF">AVEN_254538_1</name>
</gene>
<dbReference type="Proteomes" id="UP000499080">
    <property type="component" value="Unassembled WGS sequence"/>
</dbReference>
<dbReference type="OrthoDB" id="113506at2759"/>
<dbReference type="EMBL" id="BGPR01006918">
    <property type="protein sequence ID" value="GBN22896.1"/>
    <property type="molecule type" value="Genomic_DNA"/>
</dbReference>
<dbReference type="AlphaFoldDB" id="A0A4Y2MB10"/>
<proteinExistence type="predicted"/>
<dbReference type="InterPro" id="IPR041588">
    <property type="entry name" value="Integrase_H2C2"/>
</dbReference>